<evidence type="ECO:0000259" key="7">
    <source>
        <dbReference type="PROSITE" id="PS50249"/>
    </source>
</evidence>
<dbReference type="InterPro" id="IPR010994">
    <property type="entry name" value="RuvA_2-like"/>
</dbReference>
<dbReference type="RefSeq" id="WP_136774730.1">
    <property type="nucleotide sequence ID" value="NZ_CP156074.1"/>
</dbReference>
<evidence type="ECO:0000256" key="6">
    <source>
        <dbReference type="RuleBase" id="RU003797"/>
    </source>
</evidence>
<protein>
    <submittedName>
        <fullName evidence="8">JAB domain-containing protein</fullName>
    </submittedName>
</protein>
<dbReference type="Pfam" id="PF04002">
    <property type="entry name" value="RadC"/>
    <property type="match status" value="1"/>
</dbReference>
<dbReference type="AlphaFoldDB" id="A0A4U0PE83"/>
<comment type="similarity">
    <text evidence="6">Belongs to the UPF0758 family.</text>
</comment>
<evidence type="ECO:0000313" key="8">
    <source>
        <dbReference type="EMBL" id="TJZ66125.1"/>
    </source>
</evidence>
<evidence type="ECO:0000256" key="5">
    <source>
        <dbReference type="ARBA" id="ARBA00023049"/>
    </source>
</evidence>
<dbReference type="InterPro" id="IPR037518">
    <property type="entry name" value="MPN"/>
</dbReference>
<keyword evidence="2" id="KW-0479">Metal-binding</keyword>
<keyword evidence="9" id="KW-1185">Reference proteome</keyword>
<dbReference type="PROSITE" id="PS50249">
    <property type="entry name" value="MPN"/>
    <property type="match status" value="1"/>
</dbReference>
<dbReference type="GO" id="GO:0006508">
    <property type="term" value="P:proteolysis"/>
    <property type="evidence" value="ECO:0007669"/>
    <property type="project" value="UniProtKB-KW"/>
</dbReference>
<dbReference type="InterPro" id="IPR025657">
    <property type="entry name" value="RadC_JAB"/>
</dbReference>
<dbReference type="Gene3D" id="3.40.140.10">
    <property type="entry name" value="Cytidine Deaminase, domain 2"/>
    <property type="match status" value="1"/>
</dbReference>
<accession>A0A4U0PE83</accession>
<keyword evidence="5" id="KW-0482">Metalloprotease</keyword>
<dbReference type="OrthoDB" id="9804482at2"/>
<dbReference type="Pfam" id="PF20582">
    <property type="entry name" value="UPF0758_N"/>
    <property type="match status" value="1"/>
</dbReference>
<keyword evidence="4" id="KW-0862">Zinc</keyword>
<dbReference type="Proteomes" id="UP000310016">
    <property type="component" value="Unassembled WGS sequence"/>
</dbReference>
<dbReference type="SUPFAM" id="SSF102712">
    <property type="entry name" value="JAB1/MPN domain"/>
    <property type="match status" value="1"/>
</dbReference>
<keyword evidence="1" id="KW-0645">Protease</keyword>
<gene>
    <name evidence="8" type="ORF">FAZ21_17545</name>
</gene>
<keyword evidence="3" id="KW-0378">Hydrolase</keyword>
<dbReference type="NCBIfam" id="TIGR00608">
    <property type="entry name" value="radc"/>
    <property type="match status" value="1"/>
</dbReference>
<dbReference type="SUPFAM" id="SSF47781">
    <property type="entry name" value="RuvA domain 2-like"/>
    <property type="match status" value="1"/>
</dbReference>
<evidence type="ECO:0000256" key="2">
    <source>
        <dbReference type="ARBA" id="ARBA00022723"/>
    </source>
</evidence>
<dbReference type="CDD" id="cd08071">
    <property type="entry name" value="MPN_DUF2466"/>
    <property type="match status" value="1"/>
</dbReference>
<evidence type="ECO:0000256" key="1">
    <source>
        <dbReference type="ARBA" id="ARBA00022670"/>
    </source>
</evidence>
<dbReference type="GO" id="GO:0008237">
    <property type="term" value="F:metallopeptidase activity"/>
    <property type="evidence" value="ECO:0007669"/>
    <property type="project" value="UniProtKB-KW"/>
</dbReference>
<evidence type="ECO:0000256" key="4">
    <source>
        <dbReference type="ARBA" id="ARBA00022833"/>
    </source>
</evidence>
<dbReference type="GO" id="GO:0046872">
    <property type="term" value="F:metal ion binding"/>
    <property type="evidence" value="ECO:0007669"/>
    <property type="project" value="UniProtKB-KW"/>
</dbReference>
<dbReference type="InterPro" id="IPR046778">
    <property type="entry name" value="UPF0758_N"/>
</dbReference>
<dbReference type="NCBIfam" id="NF000642">
    <property type="entry name" value="PRK00024.1"/>
    <property type="match status" value="1"/>
</dbReference>
<comment type="caution">
    <text evidence="8">The sequence shown here is derived from an EMBL/GenBank/DDBJ whole genome shotgun (WGS) entry which is preliminary data.</text>
</comment>
<dbReference type="PROSITE" id="PS01302">
    <property type="entry name" value="UPF0758"/>
    <property type="match status" value="1"/>
</dbReference>
<name>A0A4U0PE83_9NEIS</name>
<proteinExistence type="inferred from homology"/>
<evidence type="ECO:0000256" key="3">
    <source>
        <dbReference type="ARBA" id="ARBA00022801"/>
    </source>
</evidence>
<organism evidence="8 9">
    <name type="scientific">Chitiniphilus eburneus</name>
    <dbReference type="NCBI Taxonomy" id="2571148"/>
    <lineage>
        <taxon>Bacteria</taxon>
        <taxon>Pseudomonadati</taxon>
        <taxon>Pseudomonadota</taxon>
        <taxon>Betaproteobacteria</taxon>
        <taxon>Neisseriales</taxon>
        <taxon>Chitinibacteraceae</taxon>
        <taxon>Chitiniphilus</taxon>
    </lineage>
</organism>
<reference evidence="8 9" key="1">
    <citation type="submission" date="2019-04" db="EMBL/GenBank/DDBJ databases">
        <title>Chitiniphilus eburnea sp. nov., a novel chitinolytic bacterium isolated from aquaculture sludge.</title>
        <authorList>
            <person name="Sheng M."/>
        </authorList>
    </citation>
    <scope>NUCLEOTIDE SEQUENCE [LARGE SCALE GENOMIC DNA]</scope>
    <source>
        <strain evidence="8 9">HX-2-15</strain>
    </source>
</reference>
<dbReference type="InterPro" id="IPR020891">
    <property type="entry name" value="UPF0758_CS"/>
</dbReference>
<dbReference type="PANTHER" id="PTHR30471:SF3">
    <property type="entry name" value="UPF0758 PROTEIN YEES-RELATED"/>
    <property type="match status" value="1"/>
</dbReference>
<feature type="domain" description="MPN" evidence="7">
    <location>
        <begin position="102"/>
        <end position="224"/>
    </location>
</feature>
<dbReference type="PANTHER" id="PTHR30471">
    <property type="entry name" value="DNA REPAIR PROTEIN RADC"/>
    <property type="match status" value="1"/>
</dbReference>
<dbReference type="InterPro" id="IPR001405">
    <property type="entry name" value="UPF0758"/>
</dbReference>
<sequence length="224" mass="25040">MPITDWPDTERPRERLLHHGAHALSDAELLAVLLRVGIPGQNAVELGRMLIQRFGSLNGVFSAPQREFVAMPGMGRAKYLQMQAVLEIVTRMAREPLHKTNALNSPQEVRNYLSHWLRRSEIEVFVALFLDNANQVISSEQLAHGTVSETRVYPREVARRALAHNASAVIVAHNHPSGRATPSEADIRLTHLLRTALELLEIRLLDHFIVAGHEVASLAEMGRI</sequence>
<evidence type="ECO:0000313" key="9">
    <source>
        <dbReference type="Proteomes" id="UP000310016"/>
    </source>
</evidence>
<dbReference type="EMBL" id="SUMF01000033">
    <property type="protein sequence ID" value="TJZ66125.1"/>
    <property type="molecule type" value="Genomic_DNA"/>
</dbReference>